<dbReference type="AlphaFoldDB" id="A0A0H3DDZ6"/>
<reference evidence="1 2" key="1">
    <citation type="journal article" date="2010" name="Cell Res.">
        <title>Complete genome sequence of the rifamycin SV-producing Amycolatopsis mediterranei U32 revealed its genetic characteristics in phylogeny and metabolism.</title>
        <authorList>
            <person name="Zhao W."/>
            <person name="Zhong Y."/>
            <person name="Yuan H."/>
            <person name="Wang J."/>
            <person name="Zheng H."/>
            <person name="Wang Y."/>
            <person name="Cen X."/>
            <person name="Xu F."/>
            <person name="Bai J."/>
            <person name="Han X."/>
            <person name="Lu G."/>
            <person name="Zhu Y."/>
            <person name="Shao Z."/>
            <person name="Yan H."/>
            <person name="Li C."/>
            <person name="Peng N."/>
            <person name="Zhang Z."/>
            <person name="Zhang Y."/>
            <person name="Lin W."/>
            <person name="Fan Y."/>
            <person name="Qin Z."/>
            <person name="Hu Y."/>
            <person name="Zhu B."/>
            <person name="Wang S."/>
            <person name="Ding X."/>
            <person name="Zhao G.P."/>
        </authorList>
    </citation>
    <scope>NUCLEOTIDE SEQUENCE [LARGE SCALE GENOMIC DNA]</scope>
    <source>
        <strain evidence="2">U-32</strain>
    </source>
</reference>
<name>A0A0H3DDZ6_AMYMU</name>
<dbReference type="RefSeq" id="WP_013228322.1">
    <property type="nucleotide sequence ID" value="NC_014318.1"/>
</dbReference>
<protein>
    <submittedName>
        <fullName evidence="1">Uncharacterized protein</fullName>
    </submittedName>
</protein>
<dbReference type="Proteomes" id="UP000000328">
    <property type="component" value="Chromosome"/>
</dbReference>
<dbReference type="KEGG" id="amd:AMED_6543"/>
<sequence>MTRPDPDTGSLAAAGRRLLDSLARRVAVDEAVGVLQGWQGCDAAQARGELTEDAGDVGLGAEAARVAAAVDAQADGTADPDYGGWT</sequence>
<evidence type="ECO:0000313" key="1">
    <source>
        <dbReference type="EMBL" id="ADJ48273.1"/>
    </source>
</evidence>
<organism evidence="1 2">
    <name type="scientific">Amycolatopsis mediterranei (strain U-32)</name>
    <dbReference type="NCBI Taxonomy" id="749927"/>
    <lineage>
        <taxon>Bacteria</taxon>
        <taxon>Bacillati</taxon>
        <taxon>Actinomycetota</taxon>
        <taxon>Actinomycetes</taxon>
        <taxon>Pseudonocardiales</taxon>
        <taxon>Pseudonocardiaceae</taxon>
        <taxon>Amycolatopsis</taxon>
    </lineage>
</organism>
<proteinExistence type="predicted"/>
<dbReference type="HOGENOM" id="CLU_2490976_0_0_11"/>
<evidence type="ECO:0000313" key="2">
    <source>
        <dbReference type="Proteomes" id="UP000000328"/>
    </source>
</evidence>
<dbReference type="EMBL" id="CP002000">
    <property type="protein sequence ID" value="ADJ48273.1"/>
    <property type="molecule type" value="Genomic_DNA"/>
</dbReference>
<accession>A0A0H3DDZ6</accession>
<dbReference type="GeneID" id="92874195"/>
<gene>
    <name evidence="1" type="ordered locus">AMED_6543</name>
</gene>
<dbReference type="eggNOG" id="ENOG50326K8">
    <property type="taxonomic scope" value="Bacteria"/>
</dbReference>
<dbReference type="PATRIC" id="fig|749927.5.peg.6804"/>
<dbReference type="OrthoDB" id="3638674at2"/>